<evidence type="ECO:0000256" key="3">
    <source>
        <dbReference type="ARBA" id="ARBA00022801"/>
    </source>
</evidence>
<dbReference type="AlphaFoldDB" id="A0A127QH99"/>
<sequence length="404" mass="44422">MKIFRLSILVAAMLPLYGMAASPSQGTVTQENATDAATKAAYKVVAYYLPSERRYSAADIDPAKLTHLNYAFAVIKNGEVAIDLAPGTKQGVTDFVVLRGLKSRNPRLKTLISVGGWAGSKEFADVALTPQSREKFAASALRFIRQHGFDGVDIDWEFPVAGGDAGNVMRPEDKQNYTLLLQALRDKLDSGTKRDGHRYLLTAAIGNNQGFFQNTEMAKVAAILDWANIMTYDFSGPWSKFAGHVAPLYNDPAIARPDANDKFNVSSTVEMALQAGIPAKKMVLGMPFYGYSWKQCGAARHGQHQDCDGKGRGSVEEGELDFADIDGKLVNQNGFTRYWNDSAKVPYLFNPQTGEFVSYDDVQSLDYKIAYLKKMGLAGAMFWQLSADRNGILLDKVAQELLPR</sequence>
<keyword evidence="4" id="KW-0146">Chitin degradation</keyword>
<evidence type="ECO:0000256" key="5">
    <source>
        <dbReference type="ARBA" id="ARBA00023295"/>
    </source>
</evidence>
<evidence type="ECO:0000313" key="10">
    <source>
        <dbReference type="EMBL" id="AMP09185.1"/>
    </source>
</evidence>
<dbReference type="OrthoDB" id="9775889at2"/>
<dbReference type="GO" id="GO:0006032">
    <property type="term" value="P:chitin catabolic process"/>
    <property type="evidence" value="ECO:0007669"/>
    <property type="project" value="UniProtKB-KW"/>
</dbReference>
<dbReference type="InterPro" id="IPR011583">
    <property type="entry name" value="Chitinase_II/V-like_cat"/>
</dbReference>
<keyword evidence="8" id="KW-0732">Signal</keyword>
<accession>A0A127QH99</accession>
<proteinExistence type="inferred from homology"/>
<dbReference type="SUPFAM" id="SSF54556">
    <property type="entry name" value="Chitinase insertion domain"/>
    <property type="match status" value="1"/>
</dbReference>
<dbReference type="PATRIC" id="fig|279058.18.peg.1382"/>
<feature type="chain" id="PRO_5007277930" description="chitinase" evidence="8">
    <location>
        <begin position="21"/>
        <end position="404"/>
    </location>
</feature>
<comment type="catalytic activity">
    <reaction evidence="1">
        <text>Random endo-hydrolysis of N-acetyl-beta-D-glucosaminide (1-&gt;4)-beta-linkages in chitin and chitodextrins.</text>
        <dbReference type="EC" id="3.2.1.14"/>
    </reaction>
</comment>
<dbReference type="SMART" id="SM00636">
    <property type="entry name" value="Glyco_18"/>
    <property type="match status" value="1"/>
</dbReference>
<evidence type="ECO:0000256" key="6">
    <source>
        <dbReference type="RuleBase" id="RU000489"/>
    </source>
</evidence>
<keyword evidence="4" id="KW-0119">Carbohydrate metabolism</keyword>
<dbReference type="Pfam" id="PF00704">
    <property type="entry name" value="Glyco_hydro_18"/>
    <property type="match status" value="1"/>
</dbReference>
<evidence type="ECO:0000313" key="11">
    <source>
        <dbReference type="Proteomes" id="UP000071778"/>
    </source>
</evidence>
<dbReference type="InterPro" id="IPR029070">
    <property type="entry name" value="Chitinase_insertion_sf"/>
</dbReference>
<keyword evidence="4" id="KW-0624">Polysaccharide degradation</keyword>
<name>A0A127QH99_9BURK</name>
<dbReference type="GO" id="GO:0008061">
    <property type="term" value="F:chitin binding"/>
    <property type="evidence" value="ECO:0007669"/>
    <property type="project" value="InterPro"/>
</dbReference>
<evidence type="ECO:0000259" key="9">
    <source>
        <dbReference type="PROSITE" id="PS51910"/>
    </source>
</evidence>
<evidence type="ECO:0000256" key="4">
    <source>
        <dbReference type="ARBA" id="ARBA00023024"/>
    </source>
</evidence>
<protein>
    <recommendedName>
        <fullName evidence="2">chitinase</fullName>
        <ecNumber evidence="2">3.2.1.14</ecNumber>
    </recommendedName>
</protein>
<dbReference type="InterPro" id="IPR050314">
    <property type="entry name" value="Glycosyl_Hydrlase_18"/>
</dbReference>
<dbReference type="GO" id="GO:0008843">
    <property type="term" value="F:endochitinase activity"/>
    <property type="evidence" value="ECO:0007669"/>
    <property type="project" value="UniProtKB-EC"/>
</dbReference>
<gene>
    <name evidence="10" type="primary">chiII</name>
    <name evidence="10" type="ORF">CAter282_1396</name>
</gene>
<reference evidence="10 11" key="1">
    <citation type="submission" date="2015-11" db="EMBL/GenBank/DDBJ databases">
        <title>Exploring the genomic traits of fungus-feeding bacterial genus Collimonas.</title>
        <authorList>
            <person name="Song C."/>
            <person name="Schmidt R."/>
            <person name="de Jager V."/>
            <person name="Krzyzanowska D."/>
            <person name="Jongedijk E."/>
            <person name="Cankar K."/>
            <person name="Beekwilder J."/>
            <person name="van Veen A."/>
            <person name="de Boer W."/>
            <person name="van Veen J.A."/>
            <person name="Garbeva P."/>
        </authorList>
    </citation>
    <scope>NUCLEOTIDE SEQUENCE [LARGE SCALE GENOMIC DNA]</scope>
    <source>
        <strain evidence="10 11">Ter282</strain>
    </source>
</reference>
<dbReference type="PANTHER" id="PTHR11177">
    <property type="entry name" value="CHITINASE"/>
    <property type="match status" value="1"/>
</dbReference>
<dbReference type="Proteomes" id="UP000071778">
    <property type="component" value="Chromosome"/>
</dbReference>
<keyword evidence="3 6" id="KW-0378">Hydrolase</keyword>
<organism evidence="10 11">
    <name type="scientific">Collimonas arenae</name>
    <dbReference type="NCBI Taxonomy" id="279058"/>
    <lineage>
        <taxon>Bacteria</taxon>
        <taxon>Pseudomonadati</taxon>
        <taxon>Pseudomonadota</taxon>
        <taxon>Betaproteobacteria</taxon>
        <taxon>Burkholderiales</taxon>
        <taxon>Oxalobacteraceae</taxon>
        <taxon>Collimonas</taxon>
    </lineage>
</organism>
<feature type="signal peptide" evidence="8">
    <location>
        <begin position="1"/>
        <end position="20"/>
    </location>
</feature>
<dbReference type="GO" id="GO:0005975">
    <property type="term" value="P:carbohydrate metabolic process"/>
    <property type="evidence" value="ECO:0007669"/>
    <property type="project" value="InterPro"/>
</dbReference>
<dbReference type="PROSITE" id="PS01095">
    <property type="entry name" value="GH18_1"/>
    <property type="match status" value="1"/>
</dbReference>
<dbReference type="EMBL" id="CP013235">
    <property type="protein sequence ID" value="AMP09185.1"/>
    <property type="molecule type" value="Genomic_DNA"/>
</dbReference>
<dbReference type="PROSITE" id="PS51910">
    <property type="entry name" value="GH18_2"/>
    <property type="match status" value="1"/>
</dbReference>
<comment type="similarity">
    <text evidence="7">Belongs to the glycosyl hydrolase 18 family.</text>
</comment>
<dbReference type="Gene3D" id="3.20.20.80">
    <property type="entry name" value="Glycosidases"/>
    <property type="match status" value="1"/>
</dbReference>
<dbReference type="InterPro" id="IPR017853">
    <property type="entry name" value="GH"/>
</dbReference>
<dbReference type="PANTHER" id="PTHR11177:SF317">
    <property type="entry name" value="CHITINASE 12-RELATED"/>
    <property type="match status" value="1"/>
</dbReference>
<keyword evidence="5 6" id="KW-0326">Glycosidase</keyword>
<dbReference type="SUPFAM" id="SSF51445">
    <property type="entry name" value="(Trans)glycosidases"/>
    <property type="match status" value="1"/>
</dbReference>
<keyword evidence="11" id="KW-1185">Reference proteome</keyword>
<dbReference type="InterPro" id="IPR001579">
    <property type="entry name" value="Glyco_hydro_18_chit_AS"/>
</dbReference>
<dbReference type="Gene3D" id="3.10.50.10">
    <property type="match status" value="1"/>
</dbReference>
<dbReference type="RefSeq" id="WP_061532788.1">
    <property type="nucleotide sequence ID" value="NZ_CP013233.1"/>
</dbReference>
<evidence type="ECO:0000256" key="2">
    <source>
        <dbReference type="ARBA" id="ARBA00012729"/>
    </source>
</evidence>
<dbReference type="EC" id="3.2.1.14" evidence="2"/>
<feature type="domain" description="GH18" evidence="9">
    <location>
        <begin position="42"/>
        <end position="404"/>
    </location>
</feature>
<evidence type="ECO:0000256" key="1">
    <source>
        <dbReference type="ARBA" id="ARBA00000822"/>
    </source>
</evidence>
<dbReference type="InterPro" id="IPR001223">
    <property type="entry name" value="Glyco_hydro18_cat"/>
</dbReference>
<evidence type="ECO:0000256" key="8">
    <source>
        <dbReference type="SAM" id="SignalP"/>
    </source>
</evidence>
<dbReference type="CDD" id="cd06548">
    <property type="entry name" value="GH18_chitinase"/>
    <property type="match status" value="1"/>
</dbReference>
<evidence type="ECO:0000256" key="7">
    <source>
        <dbReference type="RuleBase" id="RU004453"/>
    </source>
</evidence>